<evidence type="ECO:0000313" key="1">
    <source>
        <dbReference type="EMBL" id="SVE18740.1"/>
    </source>
</evidence>
<accession>A0A383BG25</accession>
<organism evidence="1">
    <name type="scientific">marine metagenome</name>
    <dbReference type="NCBI Taxonomy" id="408172"/>
    <lineage>
        <taxon>unclassified sequences</taxon>
        <taxon>metagenomes</taxon>
        <taxon>ecological metagenomes</taxon>
    </lineage>
</organism>
<protein>
    <submittedName>
        <fullName evidence="1">Uncharacterized protein</fullName>
    </submittedName>
</protein>
<feature type="non-terminal residue" evidence="1">
    <location>
        <position position="1"/>
    </location>
</feature>
<dbReference type="AlphaFoldDB" id="A0A383BG25"/>
<dbReference type="EMBL" id="UINC01200037">
    <property type="protein sequence ID" value="SVE18740.1"/>
    <property type="molecule type" value="Genomic_DNA"/>
</dbReference>
<sequence length="24" mass="2762">RTFWDHGHYMGVGMKLLDAARDAN</sequence>
<name>A0A383BG25_9ZZZZ</name>
<gene>
    <name evidence="1" type="ORF">METZ01_LOCUS471594</name>
</gene>
<reference evidence="1" key="1">
    <citation type="submission" date="2018-05" db="EMBL/GenBank/DDBJ databases">
        <authorList>
            <person name="Lanie J.A."/>
            <person name="Ng W.-L."/>
            <person name="Kazmierczak K.M."/>
            <person name="Andrzejewski T.M."/>
            <person name="Davidsen T.M."/>
            <person name="Wayne K.J."/>
            <person name="Tettelin H."/>
            <person name="Glass J.I."/>
            <person name="Rusch D."/>
            <person name="Podicherti R."/>
            <person name="Tsui H.-C.T."/>
            <person name="Winkler M.E."/>
        </authorList>
    </citation>
    <scope>NUCLEOTIDE SEQUENCE</scope>
</reference>
<proteinExistence type="predicted"/>